<evidence type="ECO:0000313" key="4">
    <source>
        <dbReference type="Proteomes" id="UP000002630"/>
    </source>
</evidence>
<feature type="compositionally biased region" description="Acidic residues" evidence="1">
    <location>
        <begin position="459"/>
        <end position="479"/>
    </location>
</feature>
<feature type="region of interest" description="Disordered" evidence="1">
    <location>
        <begin position="1"/>
        <end position="604"/>
    </location>
</feature>
<feature type="compositionally biased region" description="Low complexity" evidence="1">
    <location>
        <begin position="271"/>
        <end position="282"/>
    </location>
</feature>
<feature type="compositionally biased region" description="Low complexity" evidence="1">
    <location>
        <begin position="204"/>
        <end position="225"/>
    </location>
</feature>
<evidence type="ECO:0000259" key="2">
    <source>
        <dbReference type="PROSITE" id="PS50800"/>
    </source>
</evidence>
<dbReference type="InterPro" id="IPR036361">
    <property type="entry name" value="SAP_dom_sf"/>
</dbReference>
<dbReference type="InterPro" id="IPR003034">
    <property type="entry name" value="SAP_dom"/>
</dbReference>
<feature type="compositionally biased region" description="Gly residues" evidence="1">
    <location>
        <begin position="960"/>
        <end position="982"/>
    </location>
</feature>
<feature type="compositionally biased region" description="Basic and acidic residues" evidence="1">
    <location>
        <begin position="664"/>
        <end position="673"/>
    </location>
</feature>
<feature type="compositionally biased region" description="Low complexity" evidence="1">
    <location>
        <begin position="810"/>
        <end position="824"/>
    </location>
</feature>
<feature type="compositionally biased region" description="Basic residues" evidence="1">
    <location>
        <begin position="149"/>
        <end position="160"/>
    </location>
</feature>
<feature type="compositionally biased region" description="Gly residues" evidence="1">
    <location>
        <begin position="229"/>
        <end position="240"/>
    </location>
</feature>
<feature type="region of interest" description="Disordered" evidence="1">
    <location>
        <begin position="662"/>
        <end position="1024"/>
    </location>
</feature>
<feature type="compositionally biased region" description="Low complexity" evidence="1">
    <location>
        <begin position="773"/>
        <end position="803"/>
    </location>
</feature>
<feature type="compositionally biased region" description="Low complexity" evidence="1">
    <location>
        <begin position="168"/>
        <end position="182"/>
    </location>
</feature>
<gene>
    <name evidence="3" type="ORF">Esi_0065_0063</name>
</gene>
<feature type="compositionally biased region" description="Low complexity" evidence="1">
    <location>
        <begin position="831"/>
        <end position="849"/>
    </location>
</feature>
<dbReference type="Proteomes" id="UP000002630">
    <property type="component" value="Linkage Group LG21"/>
</dbReference>
<dbReference type="PROSITE" id="PS50800">
    <property type="entry name" value="SAP"/>
    <property type="match status" value="1"/>
</dbReference>
<feature type="compositionally biased region" description="Acidic residues" evidence="1">
    <location>
        <begin position="589"/>
        <end position="600"/>
    </location>
</feature>
<protein>
    <recommendedName>
        <fullName evidence="2">SAP domain-containing protein</fullName>
    </recommendedName>
</protein>
<accession>D7G5I1</accession>
<dbReference type="InParanoid" id="D7G5I1"/>
<feature type="compositionally biased region" description="Polar residues" evidence="1">
    <location>
        <begin position="57"/>
        <end position="68"/>
    </location>
</feature>
<dbReference type="SMART" id="SM00513">
    <property type="entry name" value="SAP"/>
    <property type="match status" value="1"/>
</dbReference>
<proteinExistence type="predicted"/>
<dbReference type="Gene3D" id="1.10.720.30">
    <property type="entry name" value="SAP domain"/>
    <property type="match status" value="1"/>
</dbReference>
<feature type="compositionally biased region" description="Low complexity" evidence="1">
    <location>
        <begin position="416"/>
        <end position="429"/>
    </location>
</feature>
<feature type="compositionally biased region" description="Low complexity" evidence="1">
    <location>
        <begin position="746"/>
        <end position="761"/>
    </location>
</feature>
<feature type="compositionally biased region" description="Low complexity" evidence="1">
    <location>
        <begin position="863"/>
        <end position="876"/>
    </location>
</feature>
<dbReference type="EMBL" id="FN648874">
    <property type="protein sequence ID" value="CBJ27304.1"/>
    <property type="molecule type" value="Genomic_DNA"/>
</dbReference>
<feature type="compositionally biased region" description="Basic and acidic residues" evidence="1">
    <location>
        <begin position="20"/>
        <end position="36"/>
    </location>
</feature>
<feature type="compositionally biased region" description="Acidic residues" evidence="1">
    <location>
        <begin position="542"/>
        <end position="555"/>
    </location>
</feature>
<feature type="domain" description="SAP" evidence="2">
    <location>
        <begin position="125"/>
        <end position="159"/>
    </location>
</feature>
<sequence>MTPLVRDRRRVAPPAVLETSETRGRGRGGSEGDTCRRGGGRTRRRPTLIDNIPRGSPTESQASSNESWRQALFGGGRSCSPRSGVHEEHDEMGGGPIVDDEQGLGLHLGEGACQEEQQEEEEEAVEGMNVKDLKAKAMELGIPTGGRKGQLKARIKHKLSASRPSSEEPPAAATAAQPETPQLGEEVAQALADGEASAVDGSEENASASAVVEDSDTSSVTVSASWDAGTGGQEGEGRNGGARPSIESGGGVTDQNEAAREGKGTTPGDGPAPSLVAVAAPPAEEDEVPASGDDDSAGPLPPGVAAVRPPEDGGGALHPPVEAGGDEEMGEPAGGAAGVQAEEGGTLEHGGEGAADAQGGVARGQQEGIVREEMVVDSVPAVVGPTPSLRESLGSAGAVSTGPGSDAEEESGGGITAAAAAAVASGSTAPGDGGVKSADSSGGVVAFGGRAEARLSALESDDGEDVVEPEPVEDDDEMTEGYAVGEGLVEESGGVDGAGEESGVRYREVEGGREVGGDRDRLGGKEEDGGSGGEGGDGQRGEEEEEAGFDSEEESLISSAAAGEPVTAVSCPAETEQGGAAGQSGVEEGAGDSGEEEEEVVPTAEELTEKYLEVERLWRPILLNPGLAGGGGGGTNTLLPKGELLLETEAFKEKARVLAAWFHPDADPADRRCSKSSAASSVDRSKSGRGVGGSAGGGGRGAGGATAAAARKAAGVVGAGVKASTTTQGYRSAATGTPAMARSRRGSTASTSGASSRPSESSGGGSKGRPGKARGSGQRLSVSPPRARVSAAAAARAGASRRPSGGKGMPPAAKTSSTAAPPSSLRKRNPLIRASLSSPRPPRASVSRPTPEEGVAKRHVATRRSGGSVAGSAAGRLKGAPSGDTAVTKTPARSEMLRSRKASVVGGNSAGKVPASKHTSPGFFSSSKARRGSVATQEGSATSINSNRVQDSRRAVGNPGSVGKGGGTPTGEGGRGGGGTPGSGSRPALQVFGFDPAVSTSPRDARGIPNTSSPEGVGDTRLLSPYHHPVIMRSLEEAALTTGRGAADVPPVASVQ</sequence>
<reference evidence="3 4" key="1">
    <citation type="journal article" date="2010" name="Nature">
        <title>The Ectocarpus genome and the independent evolution of multicellularity in brown algae.</title>
        <authorList>
            <person name="Cock J.M."/>
            <person name="Sterck L."/>
            <person name="Rouze P."/>
            <person name="Scornet D."/>
            <person name="Allen A.E."/>
            <person name="Amoutzias G."/>
            <person name="Anthouard V."/>
            <person name="Artiguenave F."/>
            <person name="Aury J.M."/>
            <person name="Badger J.H."/>
            <person name="Beszteri B."/>
            <person name="Billiau K."/>
            <person name="Bonnet E."/>
            <person name="Bothwell J.H."/>
            <person name="Bowler C."/>
            <person name="Boyen C."/>
            <person name="Brownlee C."/>
            <person name="Carrano C.J."/>
            <person name="Charrier B."/>
            <person name="Cho G.Y."/>
            <person name="Coelho S.M."/>
            <person name="Collen J."/>
            <person name="Corre E."/>
            <person name="Da Silva C."/>
            <person name="Delage L."/>
            <person name="Delaroque N."/>
            <person name="Dittami S.M."/>
            <person name="Doulbeau S."/>
            <person name="Elias M."/>
            <person name="Farnham G."/>
            <person name="Gachon C.M."/>
            <person name="Gschloessl B."/>
            <person name="Heesch S."/>
            <person name="Jabbari K."/>
            <person name="Jubin C."/>
            <person name="Kawai H."/>
            <person name="Kimura K."/>
            <person name="Kloareg B."/>
            <person name="Kupper F.C."/>
            <person name="Lang D."/>
            <person name="Le Bail A."/>
            <person name="Leblanc C."/>
            <person name="Lerouge P."/>
            <person name="Lohr M."/>
            <person name="Lopez P.J."/>
            <person name="Martens C."/>
            <person name="Maumus F."/>
            <person name="Michel G."/>
            <person name="Miranda-Saavedra D."/>
            <person name="Morales J."/>
            <person name="Moreau H."/>
            <person name="Motomura T."/>
            <person name="Nagasato C."/>
            <person name="Napoli C.A."/>
            <person name="Nelson D.R."/>
            <person name="Nyvall-Collen P."/>
            <person name="Peters A.F."/>
            <person name="Pommier C."/>
            <person name="Potin P."/>
            <person name="Poulain J."/>
            <person name="Quesneville H."/>
            <person name="Read B."/>
            <person name="Rensing S.A."/>
            <person name="Ritter A."/>
            <person name="Rousvoal S."/>
            <person name="Samanta M."/>
            <person name="Samson G."/>
            <person name="Schroeder D.C."/>
            <person name="Segurens B."/>
            <person name="Strittmatter M."/>
            <person name="Tonon T."/>
            <person name="Tregear J.W."/>
            <person name="Valentin K."/>
            <person name="von Dassow P."/>
            <person name="Yamagishi T."/>
            <person name="Van de Peer Y."/>
            <person name="Wincker P."/>
        </authorList>
    </citation>
    <scope>NUCLEOTIDE SEQUENCE [LARGE SCALE GENOMIC DNA]</scope>
    <source>
        <strain evidence="4">Ec32 / CCAP1310/4</strain>
    </source>
</reference>
<dbReference type="OrthoDB" id="10620851at2759"/>
<feature type="compositionally biased region" description="Polar residues" evidence="1">
    <location>
        <begin position="917"/>
        <end position="927"/>
    </location>
</feature>
<feature type="compositionally biased region" description="Acidic residues" evidence="1">
    <location>
        <begin position="116"/>
        <end position="125"/>
    </location>
</feature>
<feature type="compositionally biased region" description="Acidic residues" evidence="1">
    <location>
        <begin position="283"/>
        <end position="296"/>
    </location>
</feature>
<dbReference type="EMBL" id="FN649746">
    <property type="protein sequence ID" value="CBJ27304.1"/>
    <property type="molecule type" value="Genomic_DNA"/>
</dbReference>
<feature type="compositionally biased region" description="Basic and acidic residues" evidence="1">
    <location>
        <begin position="502"/>
        <end position="528"/>
    </location>
</feature>
<feature type="compositionally biased region" description="Gly residues" evidence="1">
    <location>
        <begin position="689"/>
        <end position="704"/>
    </location>
</feature>
<evidence type="ECO:0000256" key="1">
    <source>
        <dbReference type="SAM" id="MobiDB-lite"/>
    </source>
</evidence>
<dbReference type="Pfam" id="PF02037">
    <property type="entry name" value="SAP"/>
    <property type="match status" value="1"/>
</dbReference>
<feature type="compositionally biased region" description="Polar residues" evidence="1">
    <location>
        <begin position="934"/>
        <end position="949"/>
    </location>
</feature>
<name>D7G5I1_ECTSI</name>
<feature type="compositionally biased region" description="Low complexity" evidence="1">
    <location>
        <begin position="705"/>
        <end position="727"/>
    </location>
</feature>
<keyword evidence="4" id="KW-1185">Reference proteome</keyword>
<evidence type="ECO:0000313" key="3">
    <source>
        <dbReference type="EMBL" id="CBJ27304.1"/>
    </source>
</evidence>
<organism evidence="3 4">
    <name type="scientific">Ectocarpus siliculosus</name>
    <name type="common">Brown alga</name>
    <name type="synonym">Conferva siliculosa</name>
    <dbReference type="NCBI Taxonomy" id="2880"/>
    <lineage>
        <taxon>Eukaryota</taxon>
        <taxon>Sar</taxon>
        <taxon>Stramenopiles</taxon>
        <taxon>Ochrophyta</taxon>
        <taxon>PX clade</taxon>
        <taxon>Phaeophyceae</taxon>
        <taxon>Ectocarpales</taxon>
        <taxon>Ectocarpaceae</taxon>
        <taxon>Ectocarpus</taxon>
    </lineage>
</organism>
<dbReference type="AlphaFoldDB" id="D7G5I1"/>